<protein>
    <submittedName>
        <fullName evidence="2">Uncharacterized protein</fullName>
    </submittedName>
</protein>
<gene>
    <name evidence="2" type="ORF">EMPS_10747</name>
</gene>
<dbReference type="EMBL" id="BQFW01000015">
    <property type="protein sequence ID" value="GJJ78388.1"/>
    <property type="molecule type" value="Genomic_DNA"/>
</dbReference>
<reference evidence="2" key="2">
    <citation type="journal article" date="2022" name="Microbiol. Resour. Announc.">
        <title>Whole-Genome Sequence of Entomortierella parvispora E1425, a Mucoromycotan Fungus Associated with Burkholderiaceae-Related Endosymbiotic Bacteria.</title>
        <authorList>
            <person name="Herlambang A."/>
            <person name="Guo Y."/>
            <person name="Takashima Y."/>
            <person name="Narisawa K."/>
            <person name="Ohta H."/>
            <person name="Nishizawa T."/>
        </authorList>
    </citation>
    <scope>NUCLEOTIDE SEQUENCE</scope>
    <source>
        <strain evidence="2">E1425</strain>
    </source>
</reference>
<feature type="chain" id="PRO_5040210876" evidence="1">
    <location>
        <begin position="20"/>
        <end position="106"/>
    </location>
</feature>
<feature type="signal peptide" evidence="1">
    <location>
        <begin position="1"/>
        <end position="19"/>
    </location>
</feature>
<keyword evidence="3" id="KW-1185">Reference proteome</keyword>
<sequence length="106" mass="11440">MSRYGTLSLLFIGLFFALAQLSLLVTAEIACKLGGEANGQCEYCCTCPYQMAALCVTTKSETCGYYKLKESGTGCGNGHWQCSFTKPTNPGAKCPTWFFKDGGFAM</sequence>
<evidence type="ECO:0000256" key="1">
    <source>
        <dbReference type="SAM" id="SignalP"/>
    </source>
</evidence>
<evidence type="ECO:0000313" key="3">
    <source>
        <dbReference type="Proteomes" id="UP000827284"/>
    </source>
</evidence>
<reference evidence="2" key="1">
    <citation type="submission" date="2021-11" db="EMBL/GenBank/DDBJ databases">
        <authorList>
            <person name="Herlambang A."/>
            <person name="Guo Y."/>
            <person name="Takashima Y."/>
            <person name="Nishizawa T."/>
        </authorList>
    </citation>
    <scope>NUCLEOTIDE SEQUENCE</scope>
    <source>
        <strain evidence="2">E1425</strain>
    </source>
</reference>
<comment type="caution">
    <text evidence="2">The sequence shown here is derived from an EMBL/GenBank/DDBJ whole genome shotgun (WGS) entry which is preliminary data.</text>
</comment>
<dbReference type="AlphaFoldDB" id="A0A9P3HKW9"/>
<dbReference type="Proteomes" id="UP000827284">
    <property type="component" value="Unassembled WGS sequence"/>
</dbReference>
<proteinExistence type="predicted"/>
<keyword evidence="1" id="KW-0732">Signal</keyword>
<accession>A0A9P3HKW9</accession>
<evidence type="ECO:0000313" key="2">
    <source>
        <dbReference type="EMBL" id="GJJ78388.1"/>
    </source>
</evidence>
<organism evidence="2 3">
    <name type="scientific">Entomortierella parvispora</name>
    <dbReference type="NCBI Taxonomy" id="205924"/>
    <lineage>
        <taxon>Eukaryota</taxon>
        <taxon>Fungi</taxon>
        <taxon>Fungi incertae sedis</taxon>
        <taxon>Mucoromycota</taxon>
        <taxon>Mortierellomycotina</taxon>
        <taxon>Mortierellomycetes</taxon>
        <taxon>Mortierellales</taxon>
        <taxon>Mortierellaceae</taxon>
        <taxon>Entomortierella</taxon>
    </lineage>
</organism>
<name>A0A9P3HKW9_9FUNG</name>